<sequence length="183" mass="19988">MTAWLAPRLQLLAGIAGLMLLVQLINSLSGDALNAWGVLPRHLGSLPGILFAPWLHAGWWHLLNNLPGLLLLGWLALLGSPRRFVAASAFIILGSGLLVWLLARPGMHLGASGWVFGLWGLLLGRAWFERSLGSLLIAVLVLFYYGGWWFGLLPRQGISFEYHLAGALCGVLYAALTRTSRRN</sequence>
<evidence type="ECO:0000256" key="4">
    <source>
        <dbReference type="ARBA" id="ARBA00023136"/>
    </source>
</evidence>
<accession>A0AA37CH98</accession>
<feature type="transmembrane region" description="Helical" evidence="5">
    <location>
        <begin position="84"/>
        <end position="103"/>
    </location>
</feature>
<evidence type="ECO:0000313" key="10">
    <source>
        <dbReference type="Proteomes" id="UP000887228"/>
    </source>
</evidence>
<evidence type="ECO:0000256" key="2">
    <source>
        <dbReference type="ARBA" id="ARBA00022692"/>
    </source>
</evidence>
<name>A0AA37CH98_AQUAC</name>
<evidence type="ECO:0000256" key="1">
    <source>
        <dbReference type="ARBA" id="ARBA00004141"/>
    </source>
</evidence>
<evidence type="ECO:0000256" key="3">
    <source>
        <dbReference type="ARBA" id="ARBA00022989"/>
    </source>
</evidence>
<feature type="transmembrane region" description="Helical" evidence="5">
    <location>
        <begin position="135"/>
        <end position="152"/>
    </location>
</feature>
<reference evidence="7 10" key="1">
    <citation type="submission" date="2021-07" db="EMBL/GenBank/DDBJ databases">
        <title>Whole genome sequencing of carbapenem-resistant Pseudomonas spp. isolated in Japan.</title>
        <authorList>
            <person name="Suzuki M."/>
            <person name="Maehana S."/>
            <person name="Kitasato H."/>
        </authorList>
    </citation>
    <scope>NUCLEOTIDE SEQUENCE</scope>
    <source>
        <strain evidence="7">KAM435</strain>
        <strain evidence="8 10">KAM436</strain>
    </source>
</reference>
<evidence type="ECO:0000313" key="7">
    <source>
        <dbReference type="EMBL" id="GIZ88150.1"/>
    </source>
</evidence>
<proteinExistence type="predicted"/>
<comment type="caution">
    <text evidence="7">The sequence shown here is derived from an EMBL/GenBank/DDBJ whole genome shotgun (WGS) entry which is preliminary data.</text>
</comment>
<dbReference type="Pfam" id="PF01694">
    <property type="entry name" value="Rhomboid"/>
    <property type="match status" value="1"/>
</dbReference>
<dbReference type="Gene3D" id="1.20.1540.10">
    <property type="entry name" value="Rhomboid-like"/>
    <property type="match status" value="1"/>
</dbReference>
<evidence type="ECO:0000259" key="6">
    <source>
        <dbReference type="Pfam" id="PF01694"/>
    </source>
</evidence>
<feature type="transmembrane region" description="Helical" evidence="5">
    <location>
        <begin position="158"/>
        <end position="176"/>
    </location>
</feature>
<dbReference type="InterPro" id="IPR035952">
    <property type="entry name" value="Rhomboid-like_sf"/>
</dbReference>
<gene>
    <name evidence="7" type="ORF">KAM435_14770</name>
    <name evidence="8" type="ORF">KAM436_14580</name>
</gene>
<feature type="transmembrane region" description="Helical" evidence="5">
    <location>
        <begin position="109"/>
        <end position="128"/>
    </location>
</feature>
<protein>
    <recommendedName>
        <fullName evidence="6">Peptidase S54 rhomboid domain-containing protein</fullName>
    </recommendedName>
</protein>
<dbReference type="SUPFAM" id="SSF144091">
    <property type="entry name" value="Rhomboid-like"/>
    <property type="match status" value="1"/>
</dbReference>
<keyword evidence="2 5" id="KW-0812">Transmembrane</keyword>
<evidence type="ECO:0000313" key="8">
    <source>
        <dbReference type="EMBL" id="GIZ92490.1"/>
    </source>
</evidence>
<organism evidence="7 9">
    <name type="scientific">Aquipseudomonas alcaligenes</name>
    <name type="common">Pseudomonas alcaligenes</name>
    <dbReference type="NCBI Taxonomy" id="43263"/>
    <lineage>
        <taxon>Bacteria</taxon>
        <taxon>Pseudomonadati</taxon>
        <taxon>Pseudomonadota</taxon>
        <taxon>Gammaproteobacteria</taxon>
        <taxon>Pseudomonadales</taxon>
        <taxon>Pseudomonadaceae</taxon>
        <taxon>Aquipseudomonas</taxon>
    </lineage>
</organism>
<feature type="domain" description="Peptidase S54 rhomboid" evidence="6">
    <location>
        <begin position="49"/>
        <end position="177"/>
    </location>
</feature>
<dbReference type="GO" id="GO:0004252">
    <property type="term" value="F:serine-type endopeptidase activity"/>
    <property type="evidence" value="ECO:0007669"/>
    <property type="project" value="InterPro"/>
</dbReference>
<dbReference type="EMBL" id="BPMT01000004">
    <property type="protein sequence ID" value="GIZ92490.1"/>
    <property type="molecule type" value="Genomic_DNA"/>
</dbReference>
<dbReference type="Proteomes" id="UP000887228">
    <property type="component" value="Unassembled WGS sequence"/>
</dbReference>
<keyword evidence="3 5" id="KW-1133">Transmembrane helix</keyword>
<feature type="transmembrane region" description="Helical" evidence="5">
    <location>
        <begin position="54"/>
        <end position="77"/>
    </location>
</feature>
<dbReference type="EMBL" id="BPMS01000004">
    <property type="protein sequence ID" value="GIZ88150.1"/>
    <property type="molecule type" value="Genomic_DNA"/>
</dbReference>
<dbReference type="AlphaFoldDB" id="A0AA37CH98"/>
<comment type="subcellular location">
    <subcellularLocation>
        <location evidence="1">Membrane</location>
        <topology evidence="1">Multi-pass membrane protein</topology>
    </subcellularLocation>
</comment>
<evidence type="ECO:0000313" key="9">
    <source>
        <dbReference type="Proteomes" id="UP000887212"/>
    </source>
</evidence>
<dbReference type="Proteomes" id="UP000887212">
    <property type="component" value="Unassembled WGS sequence"/>
</dbReference>
<dbReference type="InterPro" id="IPR022764">
    <property type="entry name" value="Peptidase_S54_rhomboid_dom"/>
</dbReference>
<keyword evidence="4 5" id="KW-0472">Membrane</keyword>
<evidence type="ECO:0000256" key="5">
    <source>
        <dbReference type="SAM" id="Phobius"/>
    </source>
</evidence>
<dbReference type="GO" id="GO:0016020">
    <property type="term" value="C:membrane"/>
    <property type="evidence" value="ECO:0007669"/>
    <property type="project" value="UniProtKB-SubCell"/>
</dbReference>